<feature type="domain" description="Apple" evidence="6">
    <location>
        <begin position="365"/>
        <end position="449"/>
    </location>
</feature>
<dbReference type="PANTHER" id="PTHR32444">
    <property type="entry name" value="BULB-TYPE LECTIN DOMAIN-CONTAINING PROTEIN"/>
    <property type="match status" value="1"/>
</dbReference>
<proteinExistence type="predicted"/>
<dbReference type="Gene3D" id="2.90.10.10">
    <property type="entry name" value="Bulb-type lectin domain"/>
    <property type="match status" value="1"/>
</dbReference>
<dbReference type="Proteomes" id="UP000822688">
    <property type="component" value="Chromosome 3"/>
</dbReference>
<evidence type="ECO:0000313" key="8">
    <source>
        <dbReference type="Proteomes" id="UP000822688"/>
    </source>
</evidence>
<dbReference type="Pfam" id="PF00954">
    <property type="entry name" value="S_locus_glycop"/>
    <property type="match status" value="1"/>
</dbReference>
<dbReference type="CDD" id="cd00028">
    <property type="entry name" value="B_lectin"/>
    <property type="match status" value="1"/>
</dbReference>
<dbReference type="SMART" id="SM00108">
    <property type="entry name" value="B_lectin"/>
    <property type="match status" value="1"/>
</dbReference>
<dbReference type="SUPFAM" id="SSF51110">
    <property type="entry name" value="alpha-D-mannose-specific plant lectins"/>
    <property type="match status" value="1"/>
</dbReference>
<name>A0A8T0IHU9_CERPU</name>
<dbReference type="PROSITE" id="PS50948">
    <property type="entry name" value="PAN"/>
    <property type="match status" value="1"/>
</dbReference>
<keyword evidence="3" id="KW-0472">Membrane</keyword>
<evidence type="ECO:0000256" key="3">
    <source>
        <dbReference type="SAM" id="Phobius"/>
    </source>
</evidence>
<dbReference type="PANTHER" id="PTHR32444:SF108">
    <property type="entry name" value="OS02G0527900 PROTEIN"/>
    <property type="match status" value="1"/>
</dbReference>
<gene>
    <name evidence="7" type="ORF">KC19_3G130700</name>
</gene>
<keyword evidence="2" id="KW-1015">Disulfide bond</keyword>
<keyword evidence="3" id="KW-1133">Transmembrane helix</keyword>
<dbReference type="InterPro" id="IPR036426">
    <property type="entry name" value="Bulb-type_lectin_dom_sf"/>
</dbReference>
<comment type="caution">
    <text evidence="7">The sequence shown here is derived from an EMBL/GenBank/DDBJ whole genome shotgun (WGS) entry which is preliminary data.</text>
</comment>
<dbReference type="InterPro" id="IPR000858">
    <property type="entry name" value="S_locus_glycoprot_dom"/>
</dbReference>
<keyword evidence="8" id="KW-1185">Reference proteome</keyword>
<dbReference type="InterPro" id="IPR003609">
    <property type="entry name" value="Pan_app"/>
</dbReference>
<evidence type="ECO:0000256" key="2">
    <source>
        <dbReference type="ARBA" id="ARBA00023157"/>
    </source>
</evidence>
<keyword evidence="1 4" id="KW-0732">Signal</keyword>
<evidence type="ECO:0000256" key="1">
    <source>
        <dbReference type="ARBA" id="ARBA00022729"/>
    </source>
</evidence>
<dbReference type="GO" id="GO:0048544">
    <property type="term" value="P:recognition of pollen"/>
    <property type="evidence" value="ECO:0007669"/>
    <property type="project" value="InterPro"/>
</dbReference>
<reference evidence="7" key="1">
    <citation type="submission" date="2020-06" db="EMBL/GenBank/DDBJ databases">
        <title>WGS assembly of Ceratodon purpureus strain R40.</title>
        <authorList>
            <person name="Carey S.B."/>
            <person name="Jenkins J."/>
            <person name="Shu S."/>
            <person name="Lovell J.T."/>
            <person name="Sreedasyam A."/>
            <person name="Maumus F."/>
            <person name="Tiley G.P."/>
            <person name="Fernandez-Pozo N."/>
            <person name="Barry K."/>
            <person name="Chen C."/>
            <person name="Wang M."/>
            <person name="Lipzen A."/>
            <person name="Daum C."/>
            <person name="Saski C.A."/>
            <person name="Payton A.C."/>
            <person name="Mcbreen J.C."/>
            <person name="Conrad R.E."/>
            <person name="Kollar L.M."/>
            <person name="Olsson S."/>
            <person name="Huttunen S."/>
            <person name="Landis J.B."/>
            <person name="Wickett N.J."/>
            <person name="Johnson M.G."/>
            <person name="Rensing S.A."/>
            <person name="Grimwood J."/>
            <person name="Schmutz J."/>
            <person name="Mcdaniel S.F."/>
        </authorList>
    </citation>
    <scope>NUCLEOTIDE SEQUENCE</scope>
    <source>
        <strain evidence="7">R40</strain>
    </source>
</reference>
<accession>A0A8T0IHU9</accession>
<dbReference type="EMBL" id="CM026423">
    <property type="protein sequence ID" value="KAG0583364.1"/>
    <property type="molecule type" value="Genomic_DNA"/>
</dbReference>
<evidence type="ECO:0000259" key="6">
    <source>
        <dbReference type="PROSITE" id="PS50948"/>
    </source>
</evidence>
<dbReference type="PROSITE" id="PS50927">
    <property type="entry name" value="BULB_LECTIN"/>
    <property type="match status" value="1"/>
</dbReference>
<feature type="signal peptide" evidence="4">
    <location>
        <begin position="1"/>
        <end position="22"/>
    </location>
</feature>
<protein>
    <submittedName>
        <fullName evidence="7">Uncharacterized protein</fullName>
    </submittedName>
</protein>
<keyword evidence="3" id="KW-0812">Transmembrane</keyword>
<feature type="transmembrane region" description="Helical" evidence="3">
    <location>
        <begin position="464"/>
        <end position="488"/>
    </location>
</feature>
<feature type="domain" description="Bulb-type lectin" evidence="5">
    <location>
        <begin position="26"/>
        <end position="150"/>
    </location>
</feature>
<evidence type="ECO:0000313" key="7">
    <source>
        <dbReference type="EMBL" id="KAG0583364.1"/>
    </source>
</evidence>
<feature type="chain" id="PRO_5035869843" evidence="4">
    <location>
        <begin position="23"/>
        <end position="508"/>
    </location>
</feature>
<evidence type="ECO:0000259" key="5">
    <source>
        <dbReference type="PROSITE" id="PS50927"/>
    </source>
</evidence>
<dbReference type="Pfam" id="PF01453">
    <property type="entry name" value="B_lectin"/>
    <property type="match status" value="1"/>
</dbReference>
<dbReference type="AlphaFoldDB" id="A0A8T0IHU9"/>
<sequence length="508" mass="55925">MKRCKALLWVLHLLIRFLPVWTLRLQNLTLSSSRLNVGDTLISPSGHFELGIFPYPAESGRYYLCVRYAAPIQQVAVWVANREIPLSQQSYLELSSPNGNLQLSDPDNNVAQIPWSSNTADAGVGRAQLLDTGNLVLVDNDGNPIWDSFKNSSITDTLLPGQYFYKIGNINLTSWLTKDDPATGNGTYTFGWGTRANMSGSILQLAWTSPKVFSVWRGGTYIPGPDDTNPHIIPDVDYVYFDATQGNLYFPSTPANIVIISGGDLVSSTTLKRLTLDADGGLRIWQFTVGTSKTWTAEANWVVTERHSQCFTIGTCGPFSLCNMSPFGSLDRVQCTCPYGFKPINPDDLSRGCTPIERLSGSDLCNASKVNLTVLNDIDMPWGGDYRNLTGAESANCQAECLKDCKCAGAVYSKNEQRCWMKMTPLYNLGYPTVTLHGSDRTAFIKISLYQPPSPESDQGKFKLWMIALVVVGGLLGLGLLVACCVYYRRENHITGPGGEPLHPPWRG</sequence>
<organism evidence="7 8">
    <name type="scientific">Ceratodon purpureus</name>
    <name type="common">Fire moss</name>
    <name type="synonym">Dicranum purpureum</name>
    <dbReference type="NCBI Taxonomy" id="3225"/>
    <lineage>
        <taxon>Eukaryota</taxon>
        <taxon>Viridiplantae</taxon>
        <taxon>Streptophyta</taxon>
        <taxon>Embryophyta</taxon>
        <taxon>Bryophyta</taxon>
        <taxon>Bryophytina</taxon>
        <taxon>Bryopsida</taxon>
        <taxon>Dicranidae</taxon>
        <taxon>Pseudoditrichales</taxon>
        <taxon>Ditrichaceae</taxon>
        <taxon>Ceratodon</taxon>
    </lineage>
</organism>
<dbReference type="InterPro" id="IPR001480">
    <property type="entry name" value="Bulb-type_lectin_dom"/>
</dbReference>
<evidence type="ECO:0000256" key="4">
    <source>
        <dbReference type="SAM" id="SignalP"/>
    </source>
</evidence>